<dbReference type="Gene3D" id="3.40.50.1820">
    <property type="entry name" value="alpha/beta hydrolase"/>
    <property type="match status" value="1"/>
</dbReference>
<proteinExistence type="predicted"/>
<evidence type="ECO:0000313" key="3">
    <source>
        <dbReference type="Proteomes" id="UP000813461"/>
    </source>
</evidence>
<keyword evidence="3" id="KW-1185">Reference proteome</keyword>
<dbReference type="EMBL" id="JAGMVJ010000005">
    <property type="protein sequence ID" value="KAH7090410.1"/>
    <property type="molecule type" value="Genomic_DNA"/>
</dbReference>
<dbReference type="OrthoDB" id="2147163at2759"/>
<gene>
    <name evidence="2" type="ORF">FB567DRAFT_519781</name>
</gene>
<accession>A0A8K0RB00</accession>
<dbReference type="AlphaFoldDB" id="A0A8K0RB00"/>
<organism evidence="2 3">
    <name type="scientific">Paraphoma chrysanthemicola</name>
    <dbReference type="NCBI Taxonomy" id="798071"/>
    <lineage>
        <taxon>Eukaryota</taxon>
        <taxon>Fungi</taxon>
        <taxon>Dikarya</taxon>
        <taxon>Ascomycota</taxon>
        <taxon>Pezizomycotina</taxon>
        <taxon>Dothideomycetes</taxon>
        <taxon>Pleosporomycetidae</taxon>
        <taxon>Pleosporales</taxon>
        <taxon>Pleosporineae</taxon>
        <taxon>Phaeosphaeriaceae</taxon>
        <taxon>Paraphoma</taxon>
    </lineage>
</organism>
<sequence length="304" mass="34067">MHPVARHTSILRLSLARPSRLFVPRARLIPSVQRASIARGAKPLTFRSTKIARMSTESTQSQACCNTPAVVSKGYQPKGDYIEVDGLKTYATGSKDAKLGILVVYDIFGFFNQTLQGADILAYTDKDRQYQVFMPDFFEGSPADISWYPPDNKEKEKLLGEFFQTKAAPPKTLPRIPKIVKELGQSRGIEKWAIIGYCWGGKIVNLSSQEGTPFKAAAACHPAMVAGDDAPGVTIPYIMLPSKDEPKDDVEKWQKGIKTPNVVEWFNDQVHGWMAARGDLDDEKVKKEYERGYKLVLDFFHKHL</sequence>
<evidence type="ECO:0000313" key="2">
    <source>
        <dbReference type="EMBL" id="KAH7090410.1"/>
    </source>
</evidence>
<dbReference type="Pfam" id="PF01738">
    <property type="entry name" value="DLH"/>
    <property type="match status" value="1"/>
</dbReference>
<dbReference type="PANTHER" id="PTHR47668">
    <property type="entry name" value="DIENELACTONE HYDROLASE FAMILY PROTEIN (AFU_ORTHOLOGUE AFUA_6G01940)"/>
    <property type="match status" value="1"/>
</dbReference>
<reference evidence="2" key="1">
    <citation type="journal article" date="2021" name="Nat. Commun.">
        <title>Genetic determinants of endophytism in the Arabidopsis root mycobiome.</title>
        <authorList>
            <person name="Mesny F."/>
            <person name="Miyauchi S."/>
            <person name="Thiergart T."/>
            <person name="Pickel B."/>
            <person name="Atanasova L."/>
            <person name="Karlsson M."/>
            <person name="Huettel B."/>
            <person name="Barry K.W."/>
            <person name="Haridas S."/>
            <person name="Chen C."/>
            <person name="Bauer D."/>
            <person name="Andreopoulos W."/>
            <person name="Pangilinan J."/>
            <person name="LaButti K."/>
            <person name="Riley R."/>
            <person name="Lipzen A."/>
            <person name="Clum A."/>
            <person name="Drula E."/>
            <person name="Henrissat B."/>
            <person name="Kohler A."/>
            <person name="Grigoriev I.V."/>
            <person name="Martin F.M."/>
            <person name="Hacquard S."/>
        </authorList>
    </citation>
    <scope>NUCLEOTIDE SEQUENCE</scope>
    <source>
        <strain evidence="2">MPI-SDFR-AT-0120</strain>
    </source>
</reference>
<comment type="caution">
    <text evidence="2">The sequence shown here is derived from an EMBL/GenBank/DDBJ whole genome shotgun (WGS) entry which is preliminary data.</text>
</comment>
<dbReference type="SUPFAM" id="SSF53474">
    <property type="entry name" value="alpha/beta-Hydrolases"/>
    <property type="match status" value="1"/>
</dbReference>
<dbReference type="PANTHER" id="PTHR47668:SF1">
    <property type="entry name" value="DIENELACTONE HYDROLASE DOMAIN-CONTAINING PROTEIN-RELATED"/>
    <property type="match status" value="1"/>
</dbReference>
<dbReference type="InterPro" id="IPR029058">
    <property type="entry name" value="AB_hydrolase_fold"/>
</dbReference>
<dbReference type="Proteomes" id="UP000813461">
    <property type="component" value="Unassembled WGS sequence"/>
</dbReference>
<dbReference type="GO" id="GO:0016787">
    <property type="term" value="F:hydrolase activity"/>
    <property type="evidence" value="ECO:0007669"/>
    <property type="project" value="InterPro"/>
</dbReference>
<protein>
    <recommendedName>
        <fullName evidence="1">Dienelactone hydrolase domain-containing protein</fullName>
    </recommendedName>
</protein>
<evidence type="ECO:0000259" key="1">
    <source>
        <dbReference type="Pfam" id="PF01738"/>
    </source>
</evidence>
<name>A0A8K0RB00_9PLEO</name>
<feature type="domain" description="Dienelactone hydrolase" evidence="1">
    <location>
        <begin position="88"/>
        <end position="303"/>
    </location>
</feature>
<dbReference type="InterPro" id="IPR002925">
    <property type="entry name" value="Dienelactn_hydro"/>
</dbReference>